<reference evidence="1 2" key="1">
    <citation type="submission" date="2024-02" db="EMBL/GenBank/DDBJ databases">
        <title>Whole genome of MDR Enterobacteriaceae from southern Thailand.</title>
        <authorList>
            <person name="Surachat K."/>
        </authorList>
    </citation>
    <scope>NUCLEOTIDE SEQUENCE [LARGE SCALE GENOMIC DNA]</scope>
    <source>
        <strain evidence="1 2">PSU_29</strain>
    </source>
</reference>
<dbReference type="Proteomes" id="UP001411173">
    <property type="component" value="Unassembled WGS sequence"/>
</dbReference>
<sequence length="46" mass="5315">MGTLDGAVEAEIDVKTSVNGMVDVIELHRNDKEHLFLDYENNIWPW</sequence>
<gene>
    <name evidence="1" type="ORF">AAIG39_21535</name>
</gene>
<evidence type="ECO:0000313" key="1">
    <source>
        <dbReference type="EMBL" id="MEN0581562.1"/>
    </source>
</evidence>
<dbReference type="RefSeq" id="WP_343194686.1">
    <property type="nucleotide sequence ID" value="NZ_JBCIVJ010000023.1"/>
</dbReference>
<organism evidence="1 2">
    <name type="scientific">Phytobacter palmae</name>
    <dbReference type="NCBI Taxonomy" id="1855371"/>
    <lineage>
        <taxon>Bacteria</taxon>
        <taxon>Pseudomonadati</taxon>
        <taxon>Pseudomonadota</taxon>
        <taxon>Gammaproteobacteria</taxon>
        <taxon>Enterobacterales</taxon>
        <taxon>Enterobacteriaceae</taxon>
        <taxon>Phytobacter</taxon>
    </lineage>
</organism>
<comment type="caution">
    <text evidence="1">The sequence shown here is derived from an EMBL/GenBank/DDBJ whole genome shotgun (WGS) entry which is preliminary data.</text>
</comment>
<protein>
    <submittedName>
        <fullName evidence="1">Uncharacterized protein</fullName>
    </submittedName>
</protein>
<name>A0ABU9VAX5_9ENTR</name>
<keyword evidence="2" id="KW-1185">Reference proteome</keyword>
<proteinExistence type="predicted"/>
<accession>A0ABU9VAX5</accession>
<evidence type="ECO:0000313" key="2">
    <source>
        <dbReference type="Proteomes" id="UP001411173"/>
    </source>
</evidence>
<dbReference type="EMBL" id="JBCIVJ010000023">
    <property type="protein sequence ID" value="MEN0581562.1"/>
    <property type="molecule type" value="Genomic_DNA"/>
</dbReference>